<keyword evidence="3" id="KW-1185">Reference proteome</keyword>
<evidence type="ECO:0000256" key="1">
    <source>
        <dbReference type="SAM" id="Phobius"/>
    </source>
</evidence>
<feature type="transmembrane region" description="Helical" evidence="1">
    <location>
        <begin position="56"/>
        <end position="74"/>
    </location>
</feature>
<keyword evidence="1" id="KW-1133">Transmembrane helix</keyword>
<feature type="transmembrane region" description="Helical" evidence="1">
    <location>
        <begin position="6"/>
        <end position="35"/>
    </location>
</feature>
<protein>
    <submittedName>
        <fullName evidence="2">NhaP-type Na+/H+ or K+/H+ antiporter</fullName>
    </submittedName>
</protein>
<evidence type="ECO:0000313" key="3">
    <source>
        <dbReference type="Proteomes" id="UP001138793"/>
    </source>
</evidence>
<evidence type="ECO:0000313" key="2">
    <source>
        <dbReference type="EMBL" id="MBP2078671.1"/>
    </source>
</evidence>
<dbReference type="EMBL" id="JAGGMB010000009">
    <property type="protein sequence ID" value="MBP2078671.1"/>
    <property type="molecule type" value="Genomic_DNA"/>
</dbReference>
<proteinExistence type="predicted"/>
<comment type="caution">
    <text evidence="2">The sequence shown here is derived from an EMBL/GenBank/DDBJ whole genome shotgun (WGS) entry which is preliminary data.</text>
</comment>
<gene>
    <name evidence="2" type="ORF">J2Z64_002935</name>
</gene>
<accession>A0A9X1CD51</accession>
<dbReference type="Proteomes" id="UP001138793">
    <property type="component" value="Unassembled WGS sequence"/>
</dbReference>
<keyword evidence="1" id="KW-0812">Transmembrane</keyword>
<organism evidence="2 3">
    <name type="scientific">Oceanobacillus polygoni</name>
    <dbReference type="NCBI Taxonomy" id="1235259"/>
    <lineage>
        <taxon>Bacteria</taxon>
        <taxon>Bacillati</taxon>
        <taxon>Bacillota</taxon>
        <taxon>Bacilli</taxon>
        <taxon>Bacillales</taxon>
        <taxon>Bacillaceae</taxon>
        <taxon>Oceanobacillus</taxon>
    </lineage>
</organism>
<reference evidence="2" key="1">
    <citation type="submission" date="2021-03" db="EMBL/GenBank/DDBJ databases">
        <title>Genomic Encyclopedia of Type Strains, Phase IV (KMG-IV): sequencing the most valuable type-strain genomes for metagenomic binning, comparative biology and taxonomic classification.</title>
        <authorList>
            <person name="Goeker M."/>
        </authorList>
    </citation>
    <scope>NUCLEOTIDE SEQUENCE</scope>
    <source>
        <strain evidence="2">DSM 107338</strain>
    </source>
</reference>
<sequence>MWTMLTFSIIITLLLILGISNHLYFLLATLVFVFLGNKIEANVFKNAKKPNKAIKILIIIYFISVYLALCYKIYKTL</sequence>
<dbReference type="AlphaFoldDB" id="A0A9X1CD51"/>
<keyword evidence="1" id="KW-0472">Membrane</keyword>
<name>A0A9X1CD51_9BACI</name>